<reference evidence="1 2" key="1">
    <citation type="submission" date="2022-09" db="EMBL/GenBank/DDBJ databases">
        <authorList>
            <person name="Palmer J.M."/>
        </authorList>
    </citation>
    <scope>NUCLEOTIDE SEQUENCE [LARGE SCALE GENOMIC DNA]</scope>
    <source>
        <strain evidence="1 2">DSM 7382</strain>
    </source>
</reference>
<protein>
    <recommendedName>
        <fullName evidence="3">F-box domain-containing protein</fullName>
    </recommendedName>
</protein>
<evidence type="ECO:0000313" key="1">
    <source>
        <dbReference type="EMBL" id="KAK7693833.1"/>
    </source>
</evidence>
<name>A0AAW0GKF7_9APHY</name>
<accession>A0AAW0GKF7</accession>
<comment type="caution">
    <text evidence="1">The sequence shown here is derived from an EMBL/GenBank/DDBJ whole genome shotgun (WGS) entry which is preliminary data.</text>
</comment>
<gene>
    <name evidence="1" type="ORF">QCA50_003405</name>
</gene>
<dbReference type="EMBL" id="JASBNA010000003">
    <property type="protein sequence ID" value="KAK7693833.1"/>
    <property type="molecule type" value="Genomic_DNA"/>
</dbReference>
<dbReference type="Proteomes" id="UP001385951">
    <property type="component" value="Unassembled WGS sequence"/>
</dbReference>
<organism evidence="1 2">
    <name type="scientific">Cerrena zonata</name>
    <dbReference type="NCBI Taxonomy" id="2478898"/>
    <lineage>
        <taxon>Eukaryota</taxon>
        <taxon>Fungi</taxon>
        <taxon>Dikarya</taxon>
        <taxon>Basidiomycota</taxon>
        <taxon>Agaricomycotina</taxon>
        <taxon>Agaricomycetes</taxon>
        <taxon>Polyporales</taxon>
        <taxon>Cerrenaceae</taxon>
        <taxon>Cerrena</taxon>
    </lineage>
</organism>
<proteinExistence type="predicted"/>
<evidence type="ECO:0008006" key="3">
    <source>
        <dbReference type="Google" id="ProtNLM"/>
    </source>
</evidence>
<evidence type="ECO:0000313" key="2">
    <source>
        <dbReference type="Proteomes" id="UP001385951"/>
    </source>
</evidence>
<sequence>MTRIPPLAQELLDYILDFLHDDHRTLRICALVSKCFLDASRHHLFETTAAKGRPYADKFEQFRYFIQNGQSAKYIRRLVLNSGTSIIQRNLSFHLSLDVLEEIVVCLPFLRSVGLSHFQFVCPKDFSITSVAALGCDVSLSQCIFGEDIFTTLPGLLQILSATSLYISTIRLLYGTPMEALYQHLPTKHSMTTANARIYKVERGFGVSPEIMRILGLVMPENTIVDLKLRARSFNDAIEVTCLGVLIAKHASSLRSLQFIPGDWRGLRVSTGYIPWSLLNLSSLCNLNSLYLEINHNLPQVSHDAAWELYLAFIALLPQSMEHIDIKICMVSHGPITYPVPAPTGAIQQLRYNFPNLKTLKLYWHLSKEDGEAYAEEVVRQMKALLPEFDRQGILQCSYS</sequence>
<dbReference type="AlphaFoldDB" id="A0AAW0GKF7"/>
<keyword evidence="2" id="KW-1185">Reference proteome</keyword>